<feature type="signal peptide" evidence="1">
    <location>
        <begin position="1"/>
        <end position="22"/>
    </location>
</feature>
<keyword evidence="1" id="KW-0732">Signal</keyword>
<accession>A0ABW1S1Z8</accession>
<gene>
    <name evidence="2" type="ORF">ACFP5Y_09425</name>
</gene>
<organism evidence="2 3">
    <name type="scientific">Lactiplantibacillus daowaiensis</name>
    <dbReference type="NCBI Taxonomy" id="2559918"/>
    <lineage>
        <taxon>Bacteria</taxon>
        <taxon>Bacillati</taxon>
        <taxon>Bacillota</taxon>
        <taxon>Bacilli</taxon>
        <taxon>Lactobacillales</taxon>
        <taxon>Lactobacillaceae</taxon>
        <taxon>Lactiplantibacillus</taxon>
    </lineage>
</organism>
<comment type="caution">
    <text evidence="2">The sequence shown here is derived from an EMBL/GenBank/DDBJ whole genome shotgun (WGS) entry which is preliminary data.</text>
</comment>
<evidence type="ECO:0000313" key="3">
    <source>
        <dbReference type="Proteomes" id="UP001596282"/>
    </source>
</evidence>
<name>A0ABW1S1Z8_9LACO</name>
<proteinExistence type="predicted"/>
<keyword evidence="3" id="KW-1185">Reference proteome</keyword>
<evidence type="ECO:0000313" key="2">
    <source>
        <dbReference type="EMBL" id="MFC6181441.1"/>
    </source>
</evidence>
<dbReference type="EMBL" id="JBHSSC010000038">
    <property type="protein sequence ID" value="MFC6181441.1"/>
    <property type="molecule type" value="Genomic_DNA"/>
</dbReference>
<sequence>MKKAMQLPVLLGLGLMLGGVGASYQVPTAQAAAWHTGTPKVLRHKWVEKGFGIHFYKKHIVVWDRSVGWLATAHPWINVRYQKIGKNKYRTFAYCPHDDRNFLSTWKLSANHKRLNDDLHR</sequence>
<protein>
    <submittedName>
        <fullName evidence="2">Uncharacterized protein</fullName>
    </submittedName>
</protein>
<feature type="chain" id="PRO_5045692934" evidence="1">
    <location>
        <begin position="23"/>
        <end position="121"/>
    </location>
</feature>
<evidence type="ECO:0000256" key="1">
    <source>
        <dbReference type="SAM" id="SignalP"/>
    </source>
</evidence>
<dbReference type="Proteomes" id="UP001596282">
    <property type="component" value="Unassembled WGS sequence"/>
</dbReference>
<reference evidence="3" key="1">
    <citation type="journal article" date="2019" name="Int. J. Syst. Evol. Microbiol.">
        <title>The Global Catalogue of Microorganisms (GCM) 10K type strain sequencing project: providing services to taxonomists for standard genome sequencing and annotation.</title>
        <authorList>
            <consortium name="The Broad Institute Genomics Platform"/>
            <consortium name="The Broad Institute Genome Sequencing Center for Infectious Disease"/>
            <person name="Wu L."/>
            <person name="Ma J."/>
        </authorList>
    </citation>
    <scope>NUCLEOTIDE SEQUENCE [LARGE SCALE GENOMIC DNA]</scope>
    <source>
        <strain evidence="3">CCM 8933</strain>
    </source>
</reference>
<dbReference type="RefSeq" id="WP_137628748.1">
    <property type="nucleotide sequence ID" value="NZ_BJDJ01000012.1"/>
</dbReference>